<name>A0A916JXJ2_9BACL</name>
<dbReference type="Pfam" id="PF03323">
    <property type="entry name" value="GerA"/>
    <property type="match status" value="1"/>
</dbReference>
<feature type="transmembrane region" description="Helical" evidence="3">
    <location>
        <begin position="369"/>
        <end position="386"/>
    </location>
</feature>
<dbReference type="PANTHER" id="PTHR22550">
    <property type="entry name" value="SPORE GERMINATION PROTEIN"/>
    <property type="match status" value="1"/>
</dbReference>
<feature type="transmembrane region" description="Helical" evidence="3">
    <location>
        <begin position="421"/>
        <end position="445"/>
    </location>
</feature>
<comment type="caution">
    <text evidence="4">The sequence shown here is derived from an EMBL/GenBank/DDBJ whole genome shotgun (WGS) entry which is preliminary data.</text>
</comment>
<evidence type="ECO:0000313" key="4">
    <source>
        <dbReference type="EMBL" id="CAG7608432.1"/>
    </source>
</evidence>
<feature type="transmembrane region" description="Helical" evidence="3">
    <location>
        <begin position="298"/>
        <end position="320"/>
    </location>
</feature>
<dbReference type="RefSeq" id="WP_218090883.1">
    <property type="nucleotide sequence ID" value="NZ_CAJVAS010000003.1"/>
</dbReference>
<organism evidence="4 5">
    <name type="scientific">Paenibacillus solanacearum</name>
    <dbReference type="NCBI Taxonomy" id="2048548"/>
    <lineage>
        <taxon>Bacteria</taxon>
        <taxon>Bacillati</taxon>
        <taxon>Bacillota</taxon>
        <taxon>Bacilli</taxon>
        <taxon>Bacillales</taxon>
        <taxon>Paenibacillaceae</taxon>
        <taxon>Paenibacillus</taxon>
    </lineage>
</organism>
<dbReference type="EMBL" id="CAJVAS010000003">
    <property type="protein sequence ID" value="CAG7608432.1"/>
    <property type="molecule type" value="Genomic_DNA"/>
</dbReference>
<evidence type="ECO:0000256" key="2">
    <source>
        <dbReference type="ARBA" id="ARBA00023136"/>
    </source>
</evidence>
<dbReference type="AlphaFoldDB" id="A0A916JXJ2"/>
<gene>
    <name evidence="4" type="primary">gerBA_2</name>
    <name evidence="4" type="ORF">PAESOLCIP111_01062</name>
</gene>
<evidence type="ECO:0000256" key="3">
    <source>
        <dbReference type="SAM" id="Phobius"/>
    </source>
</evidence>
<dbReference type="InterPro" id="IPR050768">
    <property type="entry name" value="UPF0353/GerABKA_families"/>
</dbReference>
<dbReference type="GO" id="GO:0009847">
    <property type="term" value="P:spore germination"/>
    <property type="evidence" value="ECO:0007669"/>
    <property type="project" value="InterPro"/>
</dbReference>
<feature type="transmembrane region" description="Helical" evidence="3">
    <location>
        <begin position="392"/>
        <end position="409"/>
    </location>
</feature>
<protein>
    <submittedName>
        <fullName evidence="4">Spore germination protein B1</fullName>
    </submittedName>
</protein>
<keyword evidence="3" id="KW-1133">Transmembrane helix</keyword>
<proteinExistence type="inferred from homology"/>
<evidence type="ECO:0000256" key="1">
    <source>
        <dbReference type="ARBA" id="ARBA00005278"/>
    </source>
</evidence>
<dbReference type="PIRSF" id="PIRSF005690">
    <property type="entry name" value="GerBA"/>
    <property type="match status" value="1"/>
</dbReference>
<comment type="similarity">
    <text evidence="1">Belongs to the GerABKA family.</text>
</comment>
<keyword evidence="5" id="KW-1185">Reference proteome</keyword>
<sequence length="506" mass="56241">MYKPFPDDPSIDKELSGAMVSSDLAGNVTQLKELFTDCADVVFHPFQNHHKTAATVVYIRGMINMELLDGYVLSPLKHKDSAPAESLSNICEQITISDYKELQTIGDIVNDVLDGRPVLIIDKLAGALSLGLTSFEKRSIEEPLAESVVRGPREGFIETLEVNTSLIRRRLKTPALKLVSFTVGRYSKTELNVAYIQGIAKPEVVDQVMHQISRIDIDGVVESGIIEELMEGDNYSPFPQVQITERPDVATSCLLEGRVIIITDNTPMVLIAPTTFWSMLQSPEDYYQRFIIGTLIRWLRYLFLLIAMLAPAVYVAVLTFHQEMVPTTLLLRVAKSREEIPFPALLEALIMEVTFEALREAGVRLPRQVGSAVSIVGALVIGQAAIQAGLVSAPMVMVVAITGISSFMMPQYPTSIALRILRFPIMILSGILGLFGLIIAMLFIISHLCILRSFGVPYLAPLSPIYPNALKDVLIRAPRSEMKWRPAFYTKKGNLKRQRGKPDERQ</sequence>
<dbReference type="InterPro" id="IPR004995">
    <property type="entry name" value="Spore_Ger"/>
</dbReference>
<keyword evidence="2 3" id="KW-0472">Membrane</keyword>
<dbReference type="GO" id="GO:0016020">
    <property type="term" value="C:membrane"/>
    <property type="evidence" value="ECO:0007669"/>
    <property type="project" value="InterPro"/>
</dbReference>
<dbReference type="Proteomes" id="UP000693672">
    <property type="component" value="Unassembled WGS sequence"/>
</dbReference>
<evidence type="ECO:0000313" key="5">
    <source>
        <dbReference type="Proteomes" id="UP000693672"/>
    </source>
</evidence>
<keyword evidence="3" id="KW-0812">Transmembrane</keyword>
<accession>A0A916JXJ2</accession>
<reference evidence="4" key="1">
    <citation type="submission" date="2021-06" db="EMBL/GenBank/DDBJ databases">
        <authorList>
            <person name="Criscuolo A."/>
        </authorList>
    </citation>
    <scope>NUCLEOTIDE SEQUENCE</scope>
    <source>
        <strain evidence="4">CIP111600</strain>
    </source>
</reference>
<dbReference type="PANTHER" id="PTHR22550:SF5">
    <property type="entry name" value="LEUCINE ZIPPER PROTEIN 4"/>
    <property type="match status" value="1"/>
</dbReference>